<dbReference type="GO" id="GO:0097354">
    <property type="term" value="P:prenylation"/>
    <property type="evidence" value="ECO:0007669"/>
    <property type="project" value="UniProtKB-UniRule"/>
</dbReference>
<dbReference type="EMBL" id="AGSI01000001">
    <property type="protein sequence ID" value="EIE27440.1"/>
    <property type="molecule type" value="Genomic_DNA"/>
</dbReference>
<comment type="similarity">
    <text evidence="1 9">Belongs to the protein prenyltransferase subunit alpha family.</text>
</comment>
<accession>I0Z9X1</accession>
<evidence type="ECO:0000256" key="1">
    <source>
        <dbReference type="ARBA" id="ARBA00006734"/>
    </source>
</evidence>
<evidence type="ECO:0000256" key="3">
    <source>
        <dbReference type="ARBA" id="ARBA00014772"/>
    </source>
</evidence>
<evidence type="ECO:0000256" key="7">
    <source>
        <dbReference type="ARBA" id="ARBA00031267"/>
    </source>
</evidence>
<protein>
    <recommendedName>
        <fullName evidence="3 9">Geranylgeranyl transferase type-2 subunit alpha</fullName>
        <ecNumber evidence="2 9">2.5.1.60</ecNumber>
    </recommendedName>
    <alternativeName>
        <fullName evidence="7 9">Geranylgeranyl transferase type II subunit alpha</fullName>
    </alternativeName>
</protein>
<proteinExistence type="inferred from homology"/>
<dbReference type="RefSeq" id="XP_005651984.1">
    <property type="nucleotide sequence ID" value="XM_005651927.1"/>
</dbReference>
<keyword evidence="6" id="KW-0677">Repeat</keyword>
<keyword evidence="11" id="KW-1185">Reference proteome</keyword>
<evidence type="ECO:0000256" key="8">
    <source>
        <dbReference type="ARBA" id="ARBA00047658"/>
    </source>
</evidence>
<dbReference type="GO" id="GO:0005968">
    <property type="term" value="C:Rab-protein geranylgeranyltransferase complex"/>
    <property type="evidence" value="ECO:0007669"/>
    <property type="project" value="TreeGrafter"/>
</dbReference>
<evidence type="ECO:0000313" key="10">
    <source>
        <dbReference type="EMBL" id="EIE27440.1"/>
    </source>
</evidence>
<evidence type="ECO:0000256" key="5">
    <source>
        <dbReference type="ARBA" id="ARBA00022679"/>
    </source>
</evidence>
<dbReference type="SUPFAM" id="SSF48439">
    <property type="entry name" value="Protein prenylyltransferase"/>
    <property type="match status" value="1"/>
</dbReference>
<comment type="catalytic activity">
    <reaction evidence="8 9">
        <text>geranylgeranyl diphosphate + L-cysteinyl-[protein] = S-geranylgeranyl-L-cysteinyl-[protein] + diphosphate</text>
        <dbReference type="Rhea" id="RHEA:21240"/>
        <dbReference type="Rhea" id="RHEA-COMP:10131"/>
        <dbReference type="Rhea" id="RHEA-COMP:11537"/>
        <dbReference type="ChEBI" id="CHEBI:29950"/>
        <dbReference type="ChEBI" id="CHEBI:33019"/>
        <dbReference type="ChEBI" id="CHEBI:57533"/>
        <dbReference type="ChEBI" id="CHEBI:86021"/>
        <dbReference type="EC" id="2.5.1.60"/>
    </reaction>
</comment>
<dbReference type="Gene3D" id="1.25.40.120">
    <property type="entry name" value="Protein prenylyltransferase"/>
    <property type="match status" value="1"/>
</dbReference>
<organism evidence="10 11">
    <name type="scientific">Coccomyxa subellipsoidea (strain C-169)</name>
    <name type="common">Green microalga</name>
    <dbReference type="NCBI Taxonomy" id="574566"/>
    <lineage>
        <taxon>Eukaryota</taxon>
        <taxon>Viridiplantae</taxon>
        <taxon>Chlorophyta</taxon>
        <taxon>core chlorophytes</taxon>
        <taxon>Trebouxiophyceae</taxon>
        <taxon>Trebouxiophyceae incertae sedis</taxon>
        <taxon>Coccomyxaceae</taxon>
        <taxon>Coccomyxa</taxon>
        <taxon>Coccomyxa subellipsoidea</taxon>
    </lineage>
</organism>
<reference evidence="10 11" key="1">
    <citation type="journal article" date="2012" name="Genome Biol.">
        <title>The genome of the polar eukaryotic microalga coccomyxa subellipsoidea reveals traits of cold adaptation.</title>
        <authorList>
            <person name="Blanc G."/>
            <person name="Agarkova I."/>
            <person name="Grimwood J."/>
            <person name="Kuo A."/>
            <person name="Brueggeman A."/>
            <person name="Dunigan D."/>
            <person name="Gurnon J."/>
            <person name="Ladunga I."/>
            <person name="Lindquist E."/>
            <person name="Lucas S."/>
            <person name="Pangilinan J."/>
            <person name="Proschold T."/>
            <person name="Salamov A."/>
            <person name="Schmutz J."/>
            <person name="Weeks D."/>
            <person name="Yamada T."/>
            <person name="Claverie J.M."/>
            <person name="Grigoriev I."/>
            <person name="Van Etten J."/>
            <person name="Lomsadze A."/>
            <person name="Borodovsky M."/>
        </authorList>
    </citation>
    <scope>NUCLEOTIDE SEQUENCE [LARGE SCALE GENOMIC DNA]</scope>
    <source>
        <strain evidence="10 11">C-169</strain>
    </source>
</reference>
<dbReference type="AlphaFoldDB" id="I0Z9X1"/>
<dbReference type="PANTHER" id="PTHR11129:SF2">
    <property type="entry name" value="GERANYLGERANYL TRANSFERASE TYPE-2 SUBUNIT ALPHA"/>
    <property type="match status" value="1"/>
</dbReference>
<dbReference type="eggNOG" id="KOG0529">
    <property type="taxonomic scope" value="Eukaryota"/>
</dbReference>
<name>I0Z9X1_COCSC</name>
<evidence type="ECO:0000256" key="2">
    <source>
        <dbReference type="ARBA" id="ARBA00012656"/>
    </source>
</evidence>
<evidence type="ECO:0000256" key="4">
    <source>
        <dbReference type="ARBA" id="ARBA00022602"/>
    </source>
</evidence>
<dbReference type="Proteomes" id="UP000007264">
    <property type="component" value="Unassembled WGS sequence"/>
</dbReference>
<comment type="function">
    <text evidence="9">Catalyzes the transfer of a geranyl-geranyl moiety from geranyl-geranyl pyrophosphate to cysteines occuring in specific C-terminal amino acid sequences.</text>
</comment>
<dbReference type="Pfam" id="PF01239">
    <property type="entry name" value="PPTA"/>
    <property type="match status" value="5"/>
</dbReference>
<evidence type="ECO:0000256" key="9">
    <source>
        <dbReference type="RuleBase" id="RU367120"/>
    </source>
</evidence>
<comment type="caution">
    <text evidence="10">The sequence shown here is derived from an EMBL/GenBank/DDBJ whole genome shotgun (WGS) entry which is preliminary data.</text>
</comment>
<dbReference type="PANTHER" id="PTHR11129">
    <property type="entry name" value="PROTEIN FARNESYLTRANSFERASE ALPHA SUBUNIT/RAB GERANYLGERANYL TRANSFERASE ALPHA SUBUNIT"/>
    <property type="match status" value="1"/>
</dbReference>
<dbReference type="GO" id="GO:0004663">
    <property type="term" value="F:Rab geranylgeranyltransferase activity"/>
    <property type="evidence" value="ECO:0007669"/>
    <property type="project" value="UniProtKB-UniRule"/>
</dbReference>
<dbReference type="KEGG" id="csl:COCSUDRAFT_39108"/>
<keyword evidence="5 9" id="KW-0808">Transferase</keyword>
<dbReference type="EC" id="2.5.1.60" evidence="2 9"/>
<gene>
    <name evidence="10" type="ORF">COCSUDRAFT_39108</name>
</gene>
<dbReference type="InterPro" id="IPR002088">
    <property type="entry name" value="Prenyl_trans_a"/>
</dbReference>
<dbReference type="OrthoDB" id="1658at2759"/>
<dbReference type="GeneID" id="17045455"/>
<evidence type="ECO:0000256" key="6">
    <source>
        <dbReference type="ARBA" id="ARBA00022737"/>
    </source>
</evidence>
<dbReference type="FunFam" id="1.25.40.120:FF:000035">
    <property type="entry name" value="Geranylgeranyl transferase type-2 subunit alpha"/>
    <property type="match status" value="1"/>
</dbReference>
<keyword evidence="4 9" id="KW-0637">Prenyltransferase</keyword>
<evidence type="ECO:0000313" key="11">
    <source>
        <dbReference type="Proteomes" id="UP000007264"/>
    </source>
</evidence>
<sequence>MHGRPRVPLGTPEDPEKAKASKQRLALFSRLSNEVLSRRAARRYDPESLALAAKLLEQNPEVYTVWNYRREALKDTLQGEHGSEAADAAVKTELQLTETVLQKNPKSYAAWHHRRWLVELGVVSLERELKIVTKLLAVDARNFHGWAYRRFVADRACVPPEEEEAYSMECINANFSNFSAWHARTVLLPHIHAAQPTTTLADLLAADQRPSDAAPAPAAVPGPIPRWALGQELDLVQQATFTDPEDQSAWVYHRWLLSQLMAHVPASGGKGQASQQEVQEIKDVVSREITRCEVLLESEPDRSKCKWPILTMARLLELRSMLDSGEGVEQEGSAQQQIRDLYTELMELDPMRRGYYKDALEGKAAVVTRPV</sequence>
<dbReference type="STRING" id="574566.I0Z9X1"/>